<dbReference type="AlphaFoldDB" id="A0A843TUV8"/>
<dbReference type="EMBL" id="NMUH01000225">
    <property type="protein sequence ID" value="MQL74855.1"/>
    <property type="molecule type" value="Genomic_DNA"/>
</dbReference>
<feature type="compositionally biased region" description="Polar residues" evidence="1">
    <location>
        <begin position="97"/>
        <end position="106"/>
    </location>
</feature>
<reference evidence="2" key="1">
    <citation type="submission" date="2017-07" db="EMBL/GenBank/DDBJ databases">
        <title>Taro Niue Genome Assembly and Annotation.</title>
        <authorList>
            <person name="Atibalentja N."/>
            <person name="Keating K."/>
            <person name="Fields C.J."/>
        </authorList>
    </citation>
    <scope>NUCLEOTIDE SEQUENCE</scope>
    <source>
        <strain evidence="2">Niue_2</strain>
        <tissue evidence="2">Leaf</tissue>
    </source>
</reference>
<sequence length="119" mass="13461">MTSTSPPEKVSTQRTMRNQYPQEIQVPTTAWYHHWNSNTTVSPLGHTTTSQTSTTKHESESTMPPHGTDYWFMTPVSNPDNTTQELPLSLPVTNVRSNCRSTTQVRPKNCGDQPNHHNL</sequence>
<name>A0A843TUV8_COLES</name>
<protein>
    <submittedName>
        <fullName evidence="2">Uncharacterized protein</fullName>
    </submittedName>
</protein>
<keyword evidence="3" id="KW-1185">Reference proteome</keyword>
<organism evidence="2 3">
    <name type="scientific">Colocasia esculenta</name>
    <name type="common">Wild taro</name>
    <name type="synonym">Arum esculentum</name>
    <dbReference type="NCBI Taxonomy" id="4460"/>
    <lineage>
        <taxon>Eukaryota</taxon>
        <taxon>Viridiplantae</taxon>
        <taxon>Streptophyta</taxon>
        <taxon>Embryophyta</taxon>
        <taxon>Tracheophyta</taxon>
        <taxon>Spermatophyta</taxon>
        <taxon>Magnoliopsida</taxon>
        <taxon>Liliopsida</taxon>
        <taxon>Araceae</taxon>
        <taxon>Aroideae</taxon>
        <taxon>Colocasieae</taxon>
        <taxon>Colocasia</taxon>
    </lineage>
</organism>
<evidence type="ECO:0000313" key="2">
    <source>
        <dbReference type="EMBL" id="MQL74855.1"/>
    </source>
</evidence>
<feature type="region of interest" description="Disordered" evidence="1">
    <location>
        <begin position="97"/>
        <end position="119"/>
    </location>
</feature>
<proteinExistence type="predicted"/>
<feature type="region of interest" description="Disordered" evidence="1">
    <location>
        <begin position="37"/>
        <end position="69"/>
    </location>
</feature>
<accession>A0A843TUV8</accession>
<gene>
    <name evidence="2" type="ORF">Taro_007226</name>
</gene>
<evidence type="ECO:0000313" key="3">
    <source>
        <dbReference type="Proteomes" id="UP000652761"/>
    </source>
</evidence>
<dbReference type="Proteomes" id="UP000652761">
    <property type="component" value="Unassembled WGS sequence"/>
</dbReference>
<feature type="region of interest" description="Disordered" evidence="1">
    <location>
        <begin position="1"/>
        <end position="21"/>
    </location>
</feature>
<evidence type="ECO:0000256" key="1">
    <source>
        <dbReference type="SAM" id="MobiDB-lite"/>
    </source>
</evidence>
<comment type="caution">
    <text evidence="2">The sequence shown here is derived from an EMBL/GenBank/DDBJ whole genome shotgun (WGS) entry which is preliminary data.</text>
</comment>